<dbReference type="RefSeq" id="WP_179461675.1">
    <property type="nucleotide sequence ID" value="NZ_JACBZX010000001.1"/>
</dbReference>
<dbReference type="InterPro" id="IPR014729">
    <property type="entry name" value="Rossmann-like_a/b/a_fold"/>
</dbReference>
<dbReference type="Gene3D" id="3.40.50.620">
    <property type="entry name" value="HUPs"/>
    <property type="match status" value="1"/>
</dbReference>
<evidence type="ECO:0000313" key="2">
    <source>
        <dbReference type="EMBL" id="NYG36115.1"/>
    </source>
</evidence>
<dbReference type="EMBL" id="JACBZX010000001">
    <property type="protein sequence ID" value="NYG36115.1"/>
    <property type="molecule type" value="Genomic_DNA"/>
</dbReference>
<evidence type="ECO:0000256" key="1">
    <source>
        <dbReference type="SAM" id="MobiDB-lite"/>
    </source>
</evidence>
<feature type="region of interest" description="Disordered" evidence="1">
    <location>
        <begin position="1"/>
        <end position="61"/>
    </location>
</feature>
<comment type="caution">
    <text evidence="2">The sequence shown here is derived from an EMBL/GenBank/DDBJ whole genome shotgun (WGS) entry which is preliminary data.</text>
</comment>
<feature type="region of interest" description="Disordered" evidence="1">
    <location>
        <begin position="582"/>
        <end position="603"/>
    </location>
</feature>
<dbReference type="Proteomes" id="UP000592181">
    <property type="component" value="Unassembled WGS sequence"/>
</dbReference>
<accession>A0A852XCC0</accession>
<keyword evidence="3" id="KW-1185">Reference proteome</keyword>
<dbReference type="SUPFAM" id="SSF52402">
    <property type="entry name" value="Adenine nucleotide alpha hydrolases-like"/>
    <property type="match status" value="1"/>
</dbReference>
<feature type="compositionally biased region" description="Polar residues" evidence="1">
    <location>
        <begin position="38"/>
        <end position="61"/>
    </location>
</feature>
<reference evidence="2 3" key="1">
    <citation type="submission" date="2020-07" db="EMBL/GenBank/DDBJ databases">
        <title>Sequencing the genomes of 1000 actinobacteria strains.</title>
        <authorList>
            <person name="Klenk H.-P."/>
        </authorList>
    </citation>
    <scope>NUCLEOTIDE SEQUENCE [LARGE SCALE GENOMIC DNA]</scope>
    <source>
        <strain evidence="2 3">DSM 24723</strain>
    </source>
</reference>
<protein>
    <recommendedName>
        <fullName evidence="4">Asparagine synthase</fullName>
    </recommendedName>
</protein>
<feature type="compositionally biased region" description="Basic and acidic residues" evidence="1">
    <location>
        <begin position="24"/>
        <end position="36"/>
    </location>
</feature>
<proteinExistence type="predicted"/>
<gene>
    <name evidence="2" type="ORF">BJY28_000584</name>
</gene>
<evidence type="ECO:0008006" key="4">
    <source>
        <dbReference type="Google" id="ProtNLM"/>
    </source>
</evidence>
<dbReference type="AlphaFoldDB" id="A0A852XCC0"/>
<sequence length="637" mass="67921">MGPPQAPEVGDARVQDAAARYLPRHPDQLEHARRSSADGVTQSWTWSNEPETGSVALPTTASPSAPDAHVLWTGYSDADLVAQAADVLAPGESPSVGGIWSLGRVTGTGAAVTSSFAGIESWYLAEGDDGSVWLGSRPGLVHGAATGAAQPRLDHVALAGVANAGYCVTDRSPFDGVRVVPRDVVETLTWDTRAGRVTREQHRRTPRRSAVGGQALADALTLAAAEVGTLSDDGQRVGVTGGRDSRLVVAALVAAGVPVRTFTKGAPGEPDAFVGAMVAEALGVPHERVDRPGQTGASTAEVDPVARLHQAVVIGDGGVSGFDATGGSRLDYATHRAGLSGSGGETVRGAYARIQFVSANPAAGERWMERTLLGGVDHLEPEVRAGYLADVEPWLEQVRREPLQGLYDFFLDQRQSRWFGAARFGASLIATPRTIFLDDRVMAACEGVPVEELCDERLIRDMLAIIAPQLLDVPFVGERLTCEQDDPRRPEPVPAVKGAGGAFSWRTSFDRPLAEALHREADRGTAMLDSDALDRMDLDGSATAADARRRWHLATVGAMHDPAHFDPDRRFDSEPAPVLVSAREQAPEPTGADRSPAGRALDRVRQHRLLRTSAARRVLRTRPARVAVRAARRALRR</sequence>
<evidence type="ECO:0000313" key="3">
    <source>
        <dbReference type="Proteomes" id="UP000592181"/>
    </source>
</evidence>
<name>A0A852XCC0_9MICO</name>
<organism evidence="2 3">
    <name type="scientific">Janibacter alkaliphilus</name>
    <dbReference type="NCBI Taxonomy" id="1069963"/>
    <lineage>
        <taxon>Bacteria</taxon>
        <taxon>Bacillati</taxon>
        <taxon>Actinomycetota</taxon>
        <taxon>Actinomycetes</taxon>
        <taxon>Micrococcales</taxon>
        <taxon>Intrasporangiaceae</taxon>
        <taxon>Janibacter</taxon>
    </lineage>
</organism>